<reference evidence="2" key="1">
    <citation type="submission" date="2016-10" db="EMBL/GenBank/DDBJ databases">
        <authorList>
            <person name="Varghese N."/>
            <person name="Submissions S."/>
        </authorList>
    </citation>
    <scope>NUCLEOTIDE SEQUENCE [LARGE SCALE GENOMIC DNA]</scope>
    <source>
        <strain evidence="2">DSM 44232</strain>
    </source>
</reference>
<evidence type="ECO:0000313" key="2">
    <source>
        <dbReference type="Proteomes" id="UP000198583"/>
    </source>
</evidence>
<evidence type="ECO:0000313" key="1">
    <source>
        <dbReference type="EMBL" id="SFR05880.1"/>
    </source>
</evidence>
<protein>
    <submittedName>
        <fullName evidence="1">Uncharacterized protein</fullName>
    </submittedName>
</protein>
<sequence length="247" mass="28011">MTVSTHQLVCELKSLCRGRGVQAPGLERHIGPFLRTATAVEEHDGAEMSREKLRTWVDGLVHVLPEDLRLVVTTALGLNPQAQHLFLSHRLDWLADRSHRDARTVRRRLDDGFARLAEAALRPRRRPREEWYIARIRVELRLNESPPTRVEHWTVVALRDGVDEFTLPCTTDVTVLKGALKGECGLRFREPLRAGETQEFWVRAPLSAPASYAMRCERFDLIVTDAPTSDLPAPRGANQRTWATATT</sequence>
<proteinExistence type="predicted"/>
<name>A0A1I6DKA4_9PSEU</name>
<accession>A0A1I6DKA4</accession>
<dbReference type="EMBL" id="FOYL01000002">
    <property type="protein sequence ID" value="SFR05880.1"/>
    <property type="molecule type" value="Genomic_DNA"/>
</dbReference>
<organism evidence="1 2">
    <name type="scientific">Lentzea waywayandensis</name>
    <dbReference type="NCBI Taxonomy" id="84724"/>
    <lineage>
        <taxon>Bacteria</taxon>
        <taxon>Bacillati</taxon>
        <taxon>Actinomycetota</taxon>
        <taxon>Actinomycetes</taxon>
        <taxon>Pseudonocardiales</taxon>
        <taxon>Pseudonocardiaceae</taxon>
        <taxon>Lentzea</taxon>
    </lineage>
</organism>
<keyword evidence="2" id="KW-1185">Reference proteome</keyword>
<dbReference type="AlphaFoldDB" id="A0A1I6DKA4"/>
<gene>
    <name evidence="1" type="ORF">SAMN04488564_102908</name>
</gene>
<dbReference type="Proteomes" id="UP000198583">
    <property type="component" value="Unassembled WGS sequence"/>
</dbReference>